<sequence length="210" mass="24596">MGANPTLQVPGRVAGFTTTHQLFTALGYWEMKAEHFRMLNEVKESIQLSRSFPTGDECICEYRHWEVPEDFKLAAVRMATFEALSIHHTCCDYWGEPRDIDDEDRQELLDGDLRAIETLNELLPEFEAKPVEMSCSFSEFIETYWKDRMVQVLEELNEPQPLTEDNLREIRRLGVDLRVEDEDDDEAGPEYRSFEYWMAELDAIMEEVDV</sequence>
<reference evidence="1" key="1">
    <citation type="submission" date="2022-08" db="EMBL/GenBank/DDBJ databases">
        <authorList>
            <person name="Giroux E."/>
            <person name="Giroux E."/>
        </authorList>
    </citation>
    <scope>NUCLEOTIDE SEQUENCE</scope>
    <source>
        <strain evidence="1">H1091258</strain>
    </source>
</reference>
<dbReference type="Proteomes" id="UP001152533">
    <property type="component" value="Unassembled WGS sequence"/>
</dbReference>
<dbReference type="EMBL" id="CAMGZC010000642">
    <property type="protein sequence ID" value="CAI0649058.1"/>
    <property type="molecule type" value="Genomic_DNA"/>
</dbReference>
<protein>
    <submittedName>
        <fullName evidence="1">Uncharacterized protein</fullName>
    </submittedName>
</protein>
<organism evidence="1 2">
    <name type="scientific">Colletotrichum noveboracense</name>
    <dbReference type="NCBI Taxonomy" id="2664923"/>
    <lineage>
        <taxon>Eukaryota</taxon>
        <taxon>Fungi</taxon>
        <taxon>Dikarya</taxon>
        <taxon>Ascomycota</taxon>
        <taxon>Pezizomycotina</taxon>
        <taxon>Sordariomycetes</taxon>
        <taxon>Hypocreomycetidae</taxon>
        <taxon>Glomerellales</taxon>
        <taxon>Glomerellaceae</taxon>
        <taxon>Colletotrichum</taxon>
        <taxon>Colletotrichum gloeosporioides species complex</taxon>
    </lineage>
</organism>
<dbReference type="AlphaFoldDB" id="A0A9W4RV44"/>
<accession>A0A9W4RV44</accession>
<proteinExistence type="predicted"/>
<evidence type="ECO:0000313" key="2">
    <source>
        <dbReference type="Proteomes" id="UP001152533"/>
    </source>
</evidence>
<evidence type="ECO:0000313" key="1">
    <source>
        <dbReference type="EMBL" id="CAI0649058.1"/>
    </source>
</evidence>
<comment type="caution">
    <text evidence="1">The sequence shown here is derived from an EMBL/GenBank/DDBJ whole genome shotgun (WGS) entry which is preliminary data.</text>
</comment>
<keyword evidence="2" id="KW-1185">Reference proteome</keyword>
<gene>
    <name evidence="1" type="ORF">CGXH109_LOCUS82106</name>
</gene>
<name>A0A9W4RV44_9PEZI</name>